<evidence type="ECO:0000256" key="4">
    <source>
        <dbReference type="ARBA" id="ARBA00023242"/>
    </source>
</evidence>
<keyword evidence="4 5" id="KW-0539">Nucleus</keyword>
<dbReference type="InterPro" id="IPR026607">
    <property type="entry name" value="DMRT"/>
</dbReference>
<reference evidence="8 9" key="1">
    <citation type="submission" date="2024-08" db="EMBL/GenBank/DDBJ databases">
        <authorList>
            <person name="Cucini C."/>
            <person name="Frati F."/>
        </authorList>
    </citation>
    <scope>NUCLEOTIDE SEQUENCE [LARGE SCALE GENOMIC DNA]</scope>
</reference>
<feature type="domain" description="DM" evidence="7">
    <location>
        <begin position="18"/>
        <end position="65"/>
    </location>
</feature>
<comment type="subcellular location">
    <subcellularLocation>
        <location evidence="5">Nucleus</location>
    </subcellularLocation>
</comment>
<dbReference type="PROSITE" id="PS50809">
    <property type="entry name" value="DM_2"/>
    <property type="match status" value="1"/>
</dbReference>
<evidence type="ECO:0000256" key="3">
    <source>
        <dbReference type="ARBA" id="ARBA00023125"/>
    </source>
</evidence>
<sequence length="330" mass="37224">MEPSIVSKKRRNLRTPKCARCRNHGVISCLRGHKRMCRWRECTCDMCELVAERQRIMAAQVALRRQQIGQKVKGQHITRPETVSPDSTTSASSPEGEECAKSLSEDKITSNNNCLNKTKVKINGSASTIYSPTHTKRSKGSLLESIKTRRSLNQQRQKSLKARTGASCLDLTSSSDLYNLYMQNHTSSSYNVPSQSASWSNWRLRRRKTFADPQLLLSYNLPDDSHTSWNAHSSSEWAKPLSTNNNETLGNSIPLNNIFETYYTSLMAYTHLLSANPAVDRVRISESKVPKCVPVLCNSNVDEICNQKCLKDSRSKPFKFSVDFILGNVK</sequence>
<dbReference type="InterPro" id="IPR036407">
    <property type="entry name" value="DM_DNA-bd_sf"/>
</dbReference>
<keyword evidence="3 5" id="KW-0238">DNA-binding</keyword>
<feature type="DNA-binding region" description="DM" evidence="5">
    <location>
        <begin position="18"/>
        <end position="65"/>
    </location>
</feature>
<evidence type="ECO:0000259" key="7">
    <source>
        <dbReference type="PROSITE" id="PS50809"/>
    </source>
</evidence>
<protein>
    <recommendedName>
        <fullName evidence="7">DM domain-containing protein</fullName>
    </recommendedName>
</protein>
<organism evidence="8 9">
    <name type="scientific">Orchesella dallaii</name>
    <dbReference type="NCBI Taxonomy" id="48710"/>
    <lineage>
        <taxon>Eukaryota</taxon>
        <taxon>Metazoa</taxon>
        <taxon>Ecdysozoa</taxon>
        <taxon>Arthropoda</taxon>
        <taxon>Hexapoda</taxon>
        <taxon>Collembola</taxon>
        <taxon>Entomobryomorpha</taxon>
        <taxon>Entomobryoidea</taxon>
        <taxon>Orchesellidae</taxon>
        <taxon>Orchesellinae</taxon>
        <taxon>Orchesella</taxon>
    </lineage>
</organism>
<dbReference type="PANTHER" id="PTHR12322">
    <property type="entry name" value="DOUBLESEX AND MAB-3 RELATED TRANSCRIPTION FACTOR DMRT"/>
    <property type="match status" value="1"/>
</dbReference>
<dbReference type="PANTHER" id="PTHR12322:SF53">
    <property type="entry name" value="DOUBLESEX-MAB RELATED 11E"/>
    <property type="match status" value="1"/>
</dbReference>
<gene>
    <name evidence="8" type="ORF">ODALV1_LOCUS13333</name>
</gene>
<evidence type="ECO:0000256" key="6">
    <source>
        <dbReference type="SAM" id="MobiDB-lite"/>
    </source>
</evidence>
<accession>A0ABP1QQI4</accession>
<keyword evidence="9" id="KW-1185">Reference proteome</keyword>
<evidence type="ECO:0000256" key="1">
    <source>
        <dbReference type="ARBA" id="ARBA00022723"/>
    </source>
</evidence>
<dbReference type="Pfam" id="PF00751">
    <property type="entry name" value="DM"/>
    <property type="match status" value="1"/>
</dbReference>
<dbReference type="SUPFAM" id="SSF82927">
    <property type="entry name" value="Cysteine-rich DNA binding domain, (DM domain)"/>
    <property type="match status" value="1"/>
</dbReference>
<proteinExistence type="predicted"/>
<dbReference type="Gene3D" id="4.10.1040.10">
    <property type="entry name" value="DM DNA-binding domain"/>
    <property type="match status" value="1"/>
</dbReference>
<feature type="compositionally biased region" description="Polar residues" evidence="6">
    <location>
        <begin position="84"/>
        <end position="93"/>
    </location>
</feature>
<evidence type="ECO:0000313" key="8">
    <source>
        <dbReference type="EMBL" id="CAL8109405.1"/>
    </source>
</evidence>
<comment type="caution">
    <text evidence="8">The sequence shown here is derived from an EMBL/GenBank/DDBJ whole genome shotgun (WGS) entry which is preliminary data.</text>
</comment>
<keyword evidence="2 5" id="KW-0862">Zinc</keyword>
<evidence type="ECO:0000256" key="5">
    <source>
        <dbReference type="PROSITE-ProRule" id="PRU00070"/>
    </source>
</evidence>
<evidence type="ECO:0000313" key="9">
    <source>
        <dbReference type="Proteomes" id="UP001642540"/>
    </source>
</evidence>
<dbReference type="PROSITE" id="PS40000">
    <property type="entry name" value="DM_1"/>
    <property type="match status" value="1"/>
</dbReference>
<evidence type="ECO:0000256" key="2">
    <source>
        <dbReference type="ARBA" id="ARBA00022833"/>
    </source>
</evidence>
<keyword evidence="1 5" id="KW-0479">Metal-binding</keyword>
<dbReference type="EMBL" id="CAXLJM020000041">
    <property type="protein sequence ID" value="CAL8109405.1"/>
    <property type="molecule type" value="Genomic_DNA"/>
</dbReference>
<dbReference type="InterPro" id="IPR001275">
    <property type="entry name" value="DM_DNA-bd"/>
</dbReference>
<name>A0ABP1QQI4_9HEXA</name>
<feature type="region of interest" description="Disordered" evidence="6">
    <location>
        <begin position="70"/>
        <end position="104"/>
    </location>
</feature>
<dbReference type="Proteomes" id="UP001642540">
    <property type="component" value="Unassembled WGS sequence"/>
</dbReference>
<dbReference type="SMART" id="SM00301">
    <property type="entry name" value="DM"/>
    <property type="match status" value="1"/>
</dbReference>